<dbReference type="AlphaFoldDB" id="A0A367ZMH8"/>
<comment type="caution">
    <text evidence="2">The sequence shown here is derived from an EMBL/GenBank/DDBJ whole genome shotgun (WGS) entry which is preliminary data.</text>
</comment>
<accession>A0A367ZMH8</accession>
<sequence length="269" mass="29402">MRRDPAVASSIPRWASRSRRGRPTDGYSLVEVLIAVTLATLLLAVAWRVLRASLDHSLLGIQQVDLTLEARRVIQQIHQDLKMSCFERGPAGFAQEFARLVQVRPGSGPNPLEGMTWSFLRFPHEGDVADVCSTGTRAGSAPRFAVRVTYRLQADAARRSPFWQLVRVEEPPAGLPGRRTRTQILSSQVNFLAIRPVELGTEATGQLACFHVTLQVGKPVAGAGSGADAGRGSQIVDVFDVVYSEYFNAIRNHPGMNFGWYAPIVGPAN</sequence>
<evidence type="ECO:0000313" key="2">
    <source>
        <dbReference type="EMBL" id="RCK79323.1"/>
    </source>
</evidence>
<dbReference type="EMBL" id="QOQW01000014">
    <property type="protein sequence ID" value="RCK79323.1"/>
    <property type="molecule type" value="Genomic_DNA"/>
</dbReference>
<protein>
    <recommendedName>
        <fullName evidence="4">Prepilin-type N-terminal cleavage/methylation domain-containing protein</fullName>
    </recommendedName>
</protein>
<feature type="transmembrane region" description="Helical" evidence="1">
    <location>
        <begin position="27"/>
        <end position="50"/>
    </location>
</feature>
<organism evidence="2 3">
    <name type="scientific">Candidatus Ozemobacter sibiricus</name>
    <dbReference type="NCBI Taxonomy" id="2268124"/>
    <lineage>
        <taxon>Bacteria</taxon>
        <taxon>Candidatus Ozemobacteria</taxon>
        <taxon>Candidatus Ozemobacterales</taxon>
        <taxon>Candidatus Ozemobacteraceae</taxon>
        <taxon>Candidatus Ozemobacter</taxon>
    </lineage>
</organism>
<evidence type="ECO:0008006" key="4">
    <source>
        <dbReference type="Google" id="ProtNLM"/>
    </source>
</evidence>
<dbReference type="Proteomes" id="UP000252355">
    <property type="component" value="Unassembled WGS sequence"/>
</dbReference>
<gene>
    <name evidence="2" type="ORF">OZSIB_0194</name>
</gene>
<keyword evidence="1" id="KW-0812">Transmembrane</keyword>
<name>A0A367ZMH8_9BACT</name>
<reference evidence="2 3" key="1">
    <citation type="submission" date="2018-05" db="EMBL/GenBank/DDBJ databases">
        <title>A metagenomic window into the 2 km-deep terrestrial subsurface aquifer revealed taxonomically and functionally diverse microbial community comprising novel uncultured bacterial lineages.</title>
        <authorList>
            <person name="Kadnikov V.V."/>
            <person name="Mardanov A.V."/>
            <person name="Beletsky A.V."/>
            <person name="Banks D."/>
            <person name="Pimenov N.V."/>
            <person name="Frank Y.A."/>
            <person name="Karnachuk O.V."/>
            <person name="Ravin N.V."/>
        </authorList>
    </citation>
    <scope>NUCLEOTIDE SEQUENCE [LARGE SCALE GENOMIC DNA]</scope>
    <source>
        <strain evidence="2">BY5</strain>
    </source>
</reference>
<evidence type="ECO:0000313" key="3">
    <source>
        <dbReference type="Proteomes" id="UP000252355"/>
    </source>
</evidence>
<evidence type="ECO:0000256" key="1">
    <source>
        <dbReference type="SAM" id="Phobius"/>
    </source>
</evidence>
<keyword evidence="1" id="KW-1133">Transmembrane helix</keyword>
<keyword evidence="1" id="KW-0472">Membrane</keyword>
<proteinExistence type="predicted"/>